<keyword evidence="6" id="KW-1133">Transmembrane helix</keyword>
<evidence type="ECO:0000256" key="3">
    <source>
        <dbReference type="ARBA" id="ARBA00022448"/>
    </source>
</evidence>
<dbReference type="HOGENOM" id="CLU_057753_0_0_1"/>
<evidence type="ECO:0000256" key="8">
    <source>
        <dbReference type="ARBA" id="ARBA00023136"/>
    </source>
</evidence>
<dbReference type="OrthoDB" id="3364892at2759"/>
<accession>A0A0C3B4V3</accession>
<keyword evidence="5" id="KW-0677">Repeat</keyword>
<dbReference type="Gene3D" id="1.50.40.10">
    <property type="entry name" value="Mitochondrial carrier domain"/>
    <property type="match status" value="1"/>
</dbReference>
<dbReference type="STRING" id="933852.A0A0C3B4V3"/>
<evidence type="ECO:0000256" key="4">
    <source>
        <dbReference type="ARBA" id="ARBA00022692"/>
    </source>
</evidence>
<evidence type="ECO:0008006" key="12">
    <source>
        <dbReference type="Google" id="ProtNLM"/>
    </source>
</evidence>
<evidence type="ECO:0000256" key="6">
    <source>
        <dbReference type="ARBA" id="ARBA00022989"/>
    </source>
</evidence>
<dbReference type="AlphaFoldDB" id="A0A0C3B4V3"/>
<feature type="region of interest" description="Disordered" evidence="9">
    <location>
        <begin position="1"/>
        <end position="31"/>
    </location>
</feature>
<dbReference type="SUPFAM" id="SSF103506">
    <property type="entry name" value="Mitochondrial carrier"/>
    <property type="match status" value="1"/>
</dbReference>
<evidence type="ECO:0000256" key="1">
    <source>
        <dbReference type="ARBA" id="ARBA00004225"/>
    </source>
</evidence>
<evidence type="ECO:0000313" key="10">
    <source>
        <dbReference type="EMBL" id="KIM31865.1"/>
    </source>
</evidence>
<proteinExistence type="inferred from homology"/>
<dbReference type="PANTHER" id="PTHR45624">
    <property type="entry name" value="MITOCHONDRIAL BASIC AMINO ACIDS TRANSPORTER-RELATED"/>
    <property type="match status" value="1"/>
</dbReference>
<reference evidence="11" key="2">
    <citation type="submission" date="2015-01" db="EMBL/GenBank/DDBJ databases">
        <title>Evolutionary Origins and Diversification of the Mycorrhizal Mutualists.</title>
        <authorList>
            <consortium name="DOE Joint Genome Institute"/>
            <consortium name="Mycorrhizal Genomics Consortium"/>
            <person name="Kohler A."/>
            <person name="Kuo A."/>
            <person name="Nagy L.G."/>
            <person name="Floudas D."/>
            <person name="Copeland A."/>
            <person name="Barry K.W."/>
            <person name="Cichocki N."/>
            <person name="Veneault-Fourrey C."/>
            <person name="LaButti K."/>
            <person name="Lindquist E.A."/>
            <person name="Lipzen A."/>
            <person name="Lundell T."/>
            <person name="Morin E."/>
            <person name="Murat C."/>
            <person name="Riley R."/>
            <person name="Ohm R."/>
            <person name="Sun H."/>
            <person name="Tunlid A."/>
            <person name="Henrissat B."/>
            <person name="Grigoriev I.V."/>
            <person name="Hibbett D.S."/>
            <person name="Martin F."/>
        </authorList>
    </citation>
    <scope>NUCLEOTIDE SEQUENCE [LARGE SCALE GENOMIC DNA]</scope>
    <source>
        <strain evidence="11">MAFF 305830</strain>
    </source>
</reference>
<protein>
    <recommendedName>
        <fullName evidence="12">Mitochondrial carrier protein</fullName>
    </recommendedName>
</protein>
<dbReference type="InterPro" id="IPR023395">
    <property type="entry name" value="MCP_dom_sf"/>
</dbReference>
<feature type="compositionally biased region" description="Low complexity" evidence="9">
    <location>
        <begin position="342"/>
        <end position="362"/>
    </location>
</feature>
<evidence type="ECO:0000256" key="2">
    <source>
        <dbReference type="ARBA" id="ARBA00006375"/>
    </source>
</evidence>
<evidence type="ECO:0000256" key="7">
    <source>
        <dbReference type="ARBA" id="ARBA00023128"/>
    </source>
</evidence>
<dbReference type="EMBL" id="KN824281">
    <property type="protein sequence ID" value="KIM31865.1"/>
    <property type="molecule type" value="Genomic_DNA"/>
</dbReference>
<evidence type="ECO:0000256" key="9">
    <source>
        <dbReference type="SAM" id="MobiDB-lite"/>
    </source>
</evidence>
<keyword evidence="4" id="KW-0812">Transmembrane</keyword>
<name>A0A0C3B4V3_SERVB</name>
<dbReference type="Proteomes" id="UP000054097">
    <property type="component" value="Unassembled WGS sequence"/>
</dbReference>
<sequence>MSEASASSPSPSPAPENPKILPEAVGASSTSKESSNGIAAALARSLTRGAAIYFSRPVRLFRPAKVSGWTSLRGSAIRTGAAFTPQWVLELIRAQGFLIIPRHFVPPILVNTLLGVVLWESYGLSSTHLETLLPHHPIAVAAASGAIAGGCQSIAAAPAENVRIVLESTKKVDAVKAVLGKPGHVPDTHSGWMHAWKQVFQGNQPLAHATTREEVRELSRWTNEIKGLAGRGWDGWAWGCAKDMCGFALFFSVFELSRKVATDVASLSVNELENLRTMLPNAKPPSDKTRKTTSRVAQGITLVAGGVVAGLGYEVVCRPFDNARRLVYLDDVRRRKEKKDAAAAASAGDARGRTAAPGAAAAGPPPKPETRSHVVMRVVLAKLRNDGVLYFFHDPQKVVTHVPDATLSPAKRGMYAALRTLGRVGPWGVGFLLYESFGGNLAPQV</sequence>
<reference evidence="10 11" key="1">
    <citation type="submission" date="2014-04" db="EMBL/GenBank/DDBJ databases">
        <authorList>
            <consortium name="DOE Joint Genome Institute"/>
            <person name="Kuo A."/>
            <person name="Zuccaro A."/>
            <person name="Kohler A."/>
            <person name="Nagy L.G."/>
            <person name="Floudas D."/>
            <person name="Copeland A."/>
            <person name="Barry K.W."/>
            <person name="Cichocki N."/>
            <person name="Veneault-Fourrey C."/>
            <person name="LaButti K."/>
            <person name="Lindquist E.A."/>
            <person name="Lipzen A."/>
            <person name="Lundell T."/>
            <person name="Morin E."/>
            <person name="Murat C."/>
            <person name="Sun H."/>
            <person name="Tunlid A."/>
            <person name="Henrissat B."/>
            <person name="Grigoriev I.V."/>
            <person name="Hibbett D.S."/>
            <person name="Martin F."/>
            <person name="Nordberg H.P."/>
            <person name="Cantor M.N."/>
            <person name="Hua S.X."/>
        </authorList>
    </citation>
    <scope>NUCLEOTIDE SEQUENCE [LARGE SCALE GENOMIC DNA]</scope>
    <source>
        <strain evidence="10 11">MAFF 305830</strain>
    </source>
</reference>
<keyword evidence="3" id="KW-0813">Transport</keyword>
<keyword evidence="11" id="KW-1185">Reference proteome</keyword>
<evidence type="ECO:0000256" key="5">
    <source>
        <dbReference type="ARBA" id="ARBA00022737"/>
    </source>
</evidence>
<dbReference type="GO" id="GO:1990575">
    <property type="term" value="P:mitochondrial L-ornithine transmembrane transport"/>
    <property type="evidence" value="ECO:0007669"/>
    <property type="project" value="TreeGrafter"/>
</dbReference>
<evidence type="ECO:0000313" key="11">
    <source>
        <dbReference type="Proteomes" id="UP000054097"/>
    </source>
</evidence>
<feature type="region of interest" description="Disordered" evidence="9">
    <location>
        <begin position="340"/>
        <end position="370"/>
    </location>
</feature>
<keyword evidence="7" id="KW-0496">Mitochondrion</keyword>
<dbReference type="GO" id="GO:0000064">
    <property type="term" value="F:L-ornithine transmembrane transporter activity"/>
    <property type="evidence" value="ECO:0007669"/>
    <property type="project" value="TreeGrafter"/>
</dbReference>
<dbReference type="PANTHER" id="PTHR45624:SF52">
    <property type="entry name" value="MITOCHONDRIAL CARRIER"/>
    <property type="match status" value="1"/>
</dbReference>
<dbReference type="InterPro" id="IPR050567">
    <property type="entry name" value="Mitochondrial_Carrier"/>
</dbReference>
<organism evidence="10 11">
    <name type="scientific">Serendipita vermifera MAFF 305830</name>
    <dbReference type="NCBI Taxonomy" id="933852"/>
    <lineage>
        <taxon>Eukaryota</taxon>
        <taxon>Fungi</taxon>
        <taxon>Dikarya</taxon>
        <taxon>Basidiomycota</taxon>
        <taxon>Agaricomycotina</taxon>
        <taxon>Agaricomycetes</taxon>
        <taxon>Sebacinales</taxon>
        <taxon>Serendipitaceae</taxon>
        <taxon>Serendipita</taxon>
    </lineage>
</organism>
<comment type="subcellular location">
    <subcellularLocation>
        <location evidence="1">Mitochondrion membrane</location>
        <topology evidence="1">Multi-pass membrane protein</topology>
    </subcellularLocation>
</comment>
<keyword evidence="8" id="KW-0472">Membrane</keyword>
<dbReference type="GO" id="GO:0031966">
    <property type="term" value="C:mitochondrial membrane"/>
    <property type="evidence" value="ECO:0007669"/>
    <property type="project" value="UniProtKB-SubCell"/>
</dbReference>
<comment type="similarity">
    <text evidence="2">Belongs to the mitochondrial carrier (TC 2.A.29) family.</text>
</comment>
<gene>
    <name evidence="10" type="ORF">M408DRAFT_239922</name>
</gene>